<accession>A0A9W8DVX7</accession>
<gene>
    <name evidence="1" type="ORF">H4219_001610</name>
</gene>
<dbReference type="Proteomes" id="UP001150538">
    <property type="component" value="Unassembled WGS sequence"/>
</dbReference>
<protein>
    <submittedName>
        <fullName evidence="1">Uncharacterized protein</fullName>
    </submittedName>
</protein>
<evidence type="ECO:0000313" key="1">
    <source>
        <dbReference type="EMBL" id="KAJ1920081.1"/>
    </source>
</evidence>
<dbReference type="EMBL" id="JANBPU010000018">
    <property type="protein sequence ID" value="KAJ1920081.1"/>
    <property type="molecule type" value="Genomic_DNA"/>
</dbReference>
<name>A0A9W8DVX7_9FUNG</name>
<evidence type="ECO:0000313" key="2">
    <source>
        <dbReference type="Proteomes" id="UP001150538"/>
    </source>
</evidence>
<reference evidence="1" key="1">
    <citation type="submission" date="2022-07" db="EMBL/GenBank/DDBJ databases">
        <title>Phylogenomic reconstructions and comparative analyses of Kickxellomycotina fungi.</title>
        <authorList>
            <person name="Reynolds N.K."/>
            <person name="Stajich J.E."/>
            <person name="Barry K."/>
            <person name="Grigoriev I.V."/>
            <person name="Crous P."/>
            <person name="Smith M.E."/>
        </authorList>
    </citation>
    <scope>NUCLEOTIDE SEQUENCE</scope>
    <source>
        <strain evidence="1">NBRC 100468</strain>
    </source>
</reference>
<sequence>MTSYLEAIRKEIIHLIKREELWFEDLPYKDKVSFFGDDCGDLMEDFSHSGELACLAIGLKPCVLVDFPARTLLSNYVSRVIIPFVEKINEINQSDRQSHSLLVCKEIRHELTSPEESWRMAWVVFPDSGNDFDNPSTGDFSHAIKERILDENSFTIKEDFLANVLGYPGTLPNLEQGNASIMAAAYTFVVM</sequence>
<comment type="caution">
    <text evidence="1">The sequence shown here is derived from an EMBL/GenBank/DDBJ whole genome shotgun (WGS) entry which is preliminary data.</text>
</comment>
<dbReference type="AlphaFoldDB" id="A0A9W8DVX7"/>
<keyword evidence="2" id="KW-1185">Reference proteome</keyword>
<organism evidence="1 2">
    <name type="scientific">Mycoemilia scoparia</name>
    <dbReference type="NCBI Taxonomy" id="417184"/>
    <lineage>
        <taxon>Eukaryota</taxon>
        <taxon>Fungi</taxon>
        <taxon>Fungi incertae sedis</taxon>
        <taxon>Zoopagomycota</taxon>
        <taxon>Kickxellomycotina</taxon>
        <taxon>Kickxellomycetes</taxon>
        <taxon>Kickxellales</taxon>
        <taxon>Kickxellaceae</taxon>
        <taxon>Mycoemilia</taxon>
    </lineage>
</organism>
<proteinExistence type="predicted"/>
<dbReference type="OrthoDB" id="61900at2759"/>